<accession>A0A645ELX1</accession>
<gene>
    <name evidence="1" type="ORF">SDC9_148742</name>
</gene>
<sequence length="234" mass="25676">MRAGLAPGEHRTGIRLHRIDFNRGVALLEHLPHAGQGAARADSGHKSVHLPVGIAPDLLGRMHSMIIRVGRIVELLGYDRIRVTGVQLFGFGNGALHAGGAVGQHQLGAIGGQEFAPLHAHGFRHGQNQPVTLDRRHQRQADAGIAAGRFDDQSAGLEYARLLRGLDHRQRDAVFDRTARIERFDFGHHFGATGIEFGDAHQRRVSDLFQNAVGNVAHRTPLMTPRHNLPFLSY</sequence>
<protein>
    <submittedName>
        <fullName evidence="1">Uncharacterized protein</fullName>
    </submittedName>
</protein>
<name>A0A645ELX1_9ZZZZ</name>
<comment type="caution">
    <text evidence="1">The sequence shown here is derived from an EMBL/GenBank/DDBJ whole genome shotgun (WGS) entry which is preliminary data.</text>
</comment>
<dbReference type="AlphaFoldDB" id="A0A645ELX1"/>
<reference evidence="1" key="1">
    <citation type="submission" date="2019-08" db="EMBL/GenBank/DDBJ databases">
        <authorList>
            <person name="Kucharzyk K."/>
            <person name="Murdoch R.W."/>
            <person name="Higgins S."/>
            <person name="Loffler F."/>
        </authorList>
    </citation>
    <scope>NUCLEOTIDE SEQUENCE</scope>
</reference>
<proteinExistence type="predicted"/>
<dbReference type="EMBL" id="VSSQ01047525">
    <property type="protein sequence ID" value="MPN01533.1"/>
    <property type="molecule type" value="Genomic_DNA"/>
</dbReference>
<evidence type="ECO:0000313" key="1">
    <source>
        <dbReference type="EMBL" id="MPN01533.1"/>
    </source>
</evidence>
<organism evidence="1">
    <name type="scientific">bioreactor metagenome</name>
    <dbReference type="NCBI Taxonomy" id="1076179"/>
    <lineage>
        <taxon>unclassified sequences</taxon>
        <taxon>metagenomes</taxon>
        <taxon>ecological metagenomes</taxon>
    </lineage>
</organism>